<evidence type="ECO:0000313" key="8">
    <source>
        <dbReference type="EMBL" id="MBB4679780.1"/>
    </source>
</evidence>
<name>A0A7W7CEM8_9PSEU</name>
<dbReference type="NCBIfam" id="NF040570">
    <property type="entry name" value="guided_TnpB"/>
    <property type="match status" value="1"/>
</dbReference>
<dbReference type="GO" id="GO:0032196">
    <property type="term" value="P:transposition"/>
    <property type="evidence" value="ECO:0007669"/>
    <property type="project" value="UniProtKB-KW"/>
</dbReference>
<dbReference type="GO" id="GO:0006310">
    <property type="term" value="P:DNA recombination"/>
    <property type="evidence" value="ECO:0007669"/>
    <property type="project" value="UniProtKB-KW"/>
</dbReference>
<organism evidence="8 9">
    <name type="scientific">Crossiella cryophila</name>
    <dbReference type="NCBI Taxonomy" id="43355"/>
    <lineage>
        <taxon>Bacteria</taxon>
        <taxon>Bacillati</taxon>
        <taxon>Actinomycetota</taxon>
        <taxon>Actinomycetes</taxon>
        <taxon>Pseudonocardiales</taxon>
        <taxon>Pseudonocardiaceae</taxon>
        <taxon>Crossiella</taxon>
    </lineage>
</organism>
<keyword evidence="4" id="KW-0233">DNA recombination</keyword>
<keyword evidence="3" id="KW-0238">DNA-binding</keyword>
<keyword evidence="9" id="KW-1185">Reference proteome</keyword>
<dbReference type="Proteomes" id="UP000533598">
    <property type="component" value="Unassembled WGS sequence"/>
</dbReference>
<keyword evidence="2" id="KW-0815">Transposition</keyword>
<accession>A0A7W7CEM8</accession>
<evidence type="ECO:0000259" key="7">
    <source>
        <dbReference type="Pfam" id="PF07282"/>
    </source>
</evidence>
<dbReference type="GO" id="GO:0003677">
    <property type="term" value="F:DNA binding"/>
    <property type="evidence" value="ECO:0007669"/>
    <property type="project" value="UniProtKB-KW"/>
</dbReference>
<dbReference type="EMBL" id="JACHMH010000001">
    <property type="protein sequence ID" value="MBB4679780.1"/>
    <property type="molecule type" value="Genomic_DNA"/>
</dbReference>
<dbReference type="Pfam" id="PF07282">
    <property type="entry name" value="Cas12f1-like_TNB"/>
    <property type="match status" value="1"/>
</dbReference>
<evidence type="ECO:0000256" key="4">
    <source>
        <dbReference type="ARBA" id="ARBA00023172"/>
    </source>
</evidence>
<feature type="compositionally biased region" description="Basic and acidic residues" evidence="5">
    <location>
        <begin position="250"/>
        <end position="261"/>
    </location>
</feature>
<protein>
    <submittedName>
        <fullName evidence="8">IS605 OrfB family transposase</fullName>
    </submittedName>
</protein>
<feature type="domain" description="Cas12f1-like TNB" evidence="7">
    <location>
        <begin position="173"/>
        <end position="240"/>
    </location>
</feature>
<dbReference type="AlphaFoldDB" id="A0A7W7CEM8"/>
<feature type="region of interest" description="Disordered" evidence="5">
    <location>
        <begin position="246"/>
        <end position="288"/>
    </location>
</feature>
<evidence type="ECO:0000256" key="2">
    <source>
        <dbReference type="ARBA" id="ARBA00022578"/>
    </source>
</evidence>
<sequence>MVRTHESTRKLARHVERGTARIRSATISHRAGRWFVSFSVEIIRAARTPARPDAVIGVDLGLSHLAVLSTGQVIPNPRHLELAQRTLRRLQRQAARRQGPDRGTQRSPSARWRRTQDKVSRLHTSITNARGDGLNKLTSKLATTFGTIVLEDLNVAGMLRNRRLARHIAGAGWGELRRQLQYKVLCHGSRLLLADRWYPSSKTCSDCGVAKAKLRLSERTFTCDSCGMRRDRDLNAARNLAMLCPPTVGGRHETSPRETHVRPTSGGQRVLPREDPYRSVRANTATAR</sequence>
<comment type="caution">
    <text evidence="8">The sequence shown here is derived from an EMBL/GenBank/DDBJ whole genome shotgun (WGS) entry which is preliminary data.</text>
</comment>
<evidence type="ECO:0000256" key="3">
    <source>
        <dbReference type="ARBA" id="ARBA00023125"/>
    </source>
</evidence>
<dbReference type="Pfam" id="PF01385">
    <property type="entry name" value="OrfB_IS605"/>
    <property type="match status" value="1"/>
</dbReference>
<evidence type="ECO:0000256" key="5">
    <source>
        <dbReference type="SAM" id="MobiDB-lite"/>
    </source>
</evidence>
<reference evidence="8 9" key="1">
    <citation type="submission" date="2020-08" db="EMBL/GenBank/DDBJ databases">
        <title>Sequencing the genomes of 1000 actinobacteria strains.</title>
        <authorList>
            <person name="Klenk H.-P."/>
        </authorList>
    </citation>
    <scope>NUCLEOTIDE SEQUENCE [LARGE SCALE GENOMIC DNA]</scope>
    <source>
        <strain evidence="8 9">DSM 44230</strain>
    </source>
</reference>
<dbReference type="NCBIfam" id="TIGR01766">
    <property type="entry name" value="IS200/IS605 family accessory protein TnpB-like domain"/>
    <property type="match status" value="1"/>
</dbReference>
<proteinExistence type="inferred from homology"/>
<evidence type="ECO:0000259" key="6">
    <source>
        <dbReference type="Pfam" id="PF01385"/>
    </source>
</evidence>
<dbReference type="InterPro" id="IPR001959">
    <property type="entry name" value="Transposase"/>
</dbReference>
<comment type="similarity">
    <text evidence="1">In the C-terminal section; belongs to the transposase 35 family.</text>
</comment>
<evidence type="ECO:0000256" key="1">
    <source>
        <dbReference type="ARBA" id="ARBA00008761"/>
    </source>
</evidence>
<feature type="region of interest" description="Disordered" evidence="5">
    <location>
        <begin position="90"/>
        <end position="118"/>
    </location>
</feature>
<evidence type="ECO:0000313" key="9">
    <source>
        <dbReference type="Proteomes" id="UP000533598"/>
    </source>
</evidence>
<feature type="domain" description="Probable transposase IS891/IS1136/IS1341" evidence="6">
    <location>
        <begin position="39"/>
        <end position="161"/>
    </location>
</feature>
<gene>
    <name evidence="8" type="ORF">HNR67_005898</name>
</gene>
<dbReference type="InterPro" id="IPR010095">
    <property type="entry name" value="Cas12f1-like_TNB"/>
</dbReference>